<accession>A0A2S0VRZ7</accession>
<keyword evidence="3" id="KW-1185">Reference proteome</keyword>
<gene>
    <name evidence="2" type="ORF">C2869_11305</name>
</gene>
<reference evidence="2 3" key="1">
    <citation type="submission" date="2018-01" db="EMBL/GenBank/DDBJ databases">
        <title>Genome sequence of a Cantenovulum-like bacteria.</title>
        <authorList>
            <person name="Tan W.R."/>
            <person name="Lau N.-S."/>
            <person name="Go F."/>
            <person name="Amirul A.-A.A."/>
        </authorList>
    </citation>
    <scope>NUCLEOTIDE SEQUENCE [LARGE SCALE GENOMIC DNA]</scope>
    <source>
        <strain evidence="2 3">CCB-QB4</strain>
    </source>
</reference>
<proteinExistence type="predicted"/>
<organism evidence="2 3">
    <name type="scientific">Saccharobesus litoralis</name>
    <dbReference type="NCBI Taxonomy" id="2172099"/>
    <lineage>
        <taxon>Bacteria</taxon>
        <taxon>Pseudomonadati</taxon>
        <taxon>Pseudomonadota</taxon>
        <taxon>Gammaproteobacteria</taxon>
        <taxon>Alteromonadales</taxon>
        <taxon>Alteromonadaceae</taxon>
        <taxon>Saccharobesus</taxon>
    </lineage>
</organism>
<evidence type="ECO:0000256" key="1">
    <source>
        <dbReference type="SAM" id="MobiDB-lite"/>
    </source>
</evidence>
<dbReference type="Proteomes" id="UP000244441">
    <property type="component" value="Chromosome"/>
</dbReference>
<sequence>MQIGSAFNTSLAGLQKASEGISQTSHKIASESLPQQREALQSKAEEQSLAENANREPITSTTDKLTSLLEQRNAASANIKALQTTDEVIGKIIDLKA</sequence>
<name>A0A2S0VRZ7_9ALTE</name>
<feature type="region of interest" description="Disordered" evidence="1">
    <location>
        <begin position="15"/>
        <end position="62"/>
    </location>
</feature>
<evidence type="ECO:0000313" key="2">
    <source>
        <dbReference type="EMBL" id="AWB66988.1"/>
    </source>
</evidence>
<dbReference type="KEGG" id="cate:C2869_11305"/>
<dbReference type="EMBL" id="CP026604">
    <property type="protein sequence ID" value="AWB66988.1"/>
    <property type="molecule type" value="Genomic_DNA"/>
</dbReference>
<dbReference type="AlphaFoldDB" id="A0A2S0VRZ7"/>
<protein>
    <submittedName>
        <fullName evidence="2">Uncharacterized protein</fullName>
    </submittedName>
</protein>
<dbReference type="OrthoDB" id="6388478at2"/>
<evidence type="ECO:0000313" key="3">
    <source>
        <dbReference type="Proteomes" id="UP000244441"/>
    </source>
</evidence>
<feature type="compositionally biased region" description="Polar residues" evidence="1">
    <location>
        <begin position="20"/>
        <end position="39"/>
    </location>
</feature>
<dbReference type="RefSeq" id="WP_108603041.1">
    <property type="nucleotide sequence ID" value="NZ_CP026604.1"/>
</dbReference>